<dbReference type="InterPro" id="IPR050765">
    <property type="entry name" value="Riboflavin_Biosynth_HTPR"/>
</dbReference>
<keyword evidence="4" id="KW-1185">Reference proteome</keyword>
<organism evidence="3 4">
    <name type="scientific">Hoyosella subflava (strain DSM 45089 / JCM 17490 / NBRC 109087 / DQS3-9A1)</name>
    <name type="common">Amycolicicoccus subflavus</name>
    <dbReference type="NCBI Taxonomy" id="443218"/>
    <lineage>
        <taxon>Bacteria</taxon>
        <taxon>Bacillati</taxon>
        <taxon>Actinomycetota</taxon>
        <taxon>Actinomycetes</taxon>
        <taxon>Mycobacteriales</taxon>
        <taxon>Hoyosellaceae</taxon>
        <taxon>Hoyosella</taxon>
    </lineage>
</organism>
<dbReference type="eggNOG" id="COG0262">
    <property type="taxonomic scope" value="Bacteria"/>
</dbReference>
<accession>F6EQD5</accession>
<evidence type="ECO:0000256" key="1">
    <source>
        <dbReference type="SAM" id="MobiDB-lite"/>
    </source>
</evidence>
<dbReference type="KEGG" id="asd:AS9A_2171"/>
<dbReference type="EMBL" id="CP002786">
    <property type="protein sequence ID" value="AEF40620.1"/>
    <property type="molecule type" value="Genomic_DNA"/>
</dbReference>
<dbReference type="PANTHER" id="PTHR38011">
    <property type="entry name" value="DIHYDROFOLATE REDUCTASE FAMILY PROTEIN (AFU_ORTHOLOGUE AFUA_8G06820)"/>
    <property type="match status" value="1"/>
</dbReference>
<evidence type="ECO:0000313" key="3">
    <source>
        <dbReference type="EMBL" id="AEF40620.1"/>
    </source>
</evidence>
<dbReference type="STRING" id="443218.AS9A_2171"/>
<dbReference type="AlphaFoldDB" id="F6EQD5"/>
<proteinExistence type="predicted"/>
<feature type="domain" description="Bacterial bifunctional deaminase-reductase C-terminal" evidence="2">
    <location>
        <begin position="56"/>
        <end position="239"/>
    </location>
</feature>
<dbReference type="Gene3D" id="3.40.430.10">
    <property type="entry name" value="Dihydrofolate Reductase, subunit A"/>
    <property type="match status" value="1"/>
</dbReference>
<reference evidence="3 4" key="1">
    <citation type="journal article" date="2011" name="J. Bacteriol.">
        <title>Complete genome sequence of Amycolicicoccus subflavus DQS3-9A1T, an actinomycete isolated from crude oil-polluted soil.</title>
        <authorList>
            <person name="Cai M."/>
            <person name="Chen W.M."/>
            <person name="Nie Y."/>
            <person name="Chi C.Q."/>
            <person name="Wang Y.N."/>
            <person name="Tang Y.Q."/>
            <person name="Li G.Y."/>
            <person name="Wu X.L."/>
        </authorList>
    </citation>
    <scope>NUCLEOTIDE SEQUENCE [LARGE SCALE GENOMIC DNA]</scope>
    <source>
        <strain evidence="4">DSM 45089 / DQS3-9A1</strain>
    </source>
</reference>
<sequence>MKAPLNGFSYLVGVLTEAIRHVVTSVLSSSRTDEIGPSSWSTGMTTAPRQGVSSMKLTTTTHLSLDGVMQGCGGPDEDRSGGFERGGWITPFFDDEGGAFIVDVYQRADAFLFGRRTYELFGSYWGKMADPNPIAAALNSRPKYVASTTLTEPHWSETTVLTGDVAARIRELKARSGRELQVHGSGKLIQWLLANGFIDEINVLIFPVIVGQGARLFPSSGPDIALSLLNSQTTPAGVTIQTYRPAGRPRYETAG</sequence>
<evidence type="ECO:0000313" key="4">
    <source>
        <dbReference type="Proteomes" id="UP000009235"/>
    </source>
</evidence>
<name>F6EQD5_HOYSD</name>
<feature type="compositionally biased region" description="Polar residues" evidence="1">
    <location>
        <begin position="38"/>
        <end position="53"/>
    </location>
</feature>
<feature type="region of interest" description="Disordered" evidence="1">
    <location>
        <begin position="32"/>
        <end position="53"/>
    </location>
</feature>
<dbReference type="Proteomes" id="UP000009235">
    <property type="component" value="Chromosome"/>
</dbReference>
<dbReference type="GO" id="GO:0008703">
    <property type="term" value="F:5-amino-6-(5-phosphoribosylamino)uracil reductase activity"/>
    <property type="evidence" value="ECO:0007669"/>
    <property type="project" value="InterPro"/>
</dbReference>
<dbReference type="PANTHER" id="PTHR38011:SF2">
    <property type="entry name" value="BIFUNCTIONAL DEAMINASE-REDUCTASE DOMAIN PROTEIN"/>
    <property type="match status" value="1"/>
</dbReference>
<gene>
    <name evidence="3" type="ordered locus">AS9A_2171</name>
</gene>
<dbReference type="GO" id="GO:0009231">
    <property type="term" value="P:riboflavin biosynthetic process"/>
    <property type="evidence" value="ECO:0007669"/>
    <property type="project" value="InterPro"/>
</dbReference>
<dbReference type="HOGENOM" id="CLU_043966_1_0_11"/>
<dbReference type="InterPro" id="IPR002734">
    <property type="entry name" value="RibDG_C"/>
</dbReference>
<evidence type="ECO:0000259" key="2">
    <source>
        <dbReference type="Pfam" id="PF01872"/>
    </source>
</evidence>
<dbReference type="SUPFAM" id="SSF53597">
    <property type="entry name" value="Dihydrofolate reductase-like"/>
    <property type="match status" value="1"/>
</dbReference>
<dbReference type="InterPro" id="IPR024072">
    <property type="entry name" value="DHFR-like_dom_sf"/>
</dbReference>
<dbReference type="Pfam" id="PF01872">
    <property type="entry name" value="RibD_C"/>
    <property type="match status" value="1"/>
</dbReference>
<protein>
    <submittedName>
        <fullName evidence="3">Dihydrofolate reductase</fullName>
    </submittedName>
</protein>